<sequence>MGYSIQLSELRLAVSRASFVSTRPVAEAGFFVSGGKAQMDIQNPIEDLRLAALDAYPGLDCIVRFVSFPEEGPFGETFFPDDGSRPVVQVAVGIPLEGSIEVMAHELAHVVAGHDAGHGPAWEAAFAAIHAAYVARAAAHPEVG</sequence>
<evidence type="ECO:0000313" key="2">
    <source>
        <dbReference type="Proteomes" id="UP001597171"/>
    </source>
</evidence>
<keyword evidence="2" id="KW-1185">Reference proteome</keyword>
<dbReference type="EMBL" id="JBHTMX010000006">
    <property type="protein sequence ID" value="MFD1330783.1"/>
    <property type="molecule type" value="Genomic_DNA"/>
</dbReference>
<organism evidence="1 2">
    <name type="scientific">Methylopila musalis</name>
    <dbReference type="NCBI Taxonomy" id="1134781"/>
    <lineage>
        <taxon>Bacteria</taxon>
        <taxon>Pseudomonadati</taxon>
        <taxon>Pseudomonadota</taxon>
        <taxon>Alphaproteobacteria</taxon>
        <taxon>Hyphomicrobiales</taxon>
        <taxon>Methylopilaceae</taxon>
        <taxon>Methylopila</taxon>
    </lineage>
</organism>
<proteinExistence type="predicted"/>
<accession>A0ABW3Z4B6</accession>
<protein>
    <submittedName>
        <fullName evidence="1">Uncharacterized protein</fullName>
    </submittedName>
</protein>
<evidence type="ECO:0000313" key="1">
    <source>
        <dbReference type="EMBL" id="MFD1330783.1"/>
    </source>
</evidence>
<name>A0ABW3Z4B6_9HYPH</name>
<reference evidence="2" key="1">
    <citation type="journal article" date="2019" name="Int. J. Syst. Evol. Microbiol.">
        <title>The Global Catalogue of Microorganisms (GCM) 10K type strain sequencing project: providing services to taxonomists for standard genome sequencing and annotation.</title>
        <authorList>
            <consortium name="The Broad Institute Genomics Platform"/>
            <consortium name="The Broad Institute Genome Sequencing Center for Infectious Disease"/>
            <person name="Wu L."/>
            <person name="Ma J."/>
        </authorList>
    </citation>
    <scope>NUCLEOTIDE SEQUENCE [LARGE SCALE GENOMIC DNA]</scope>
    <source>
        <strain evidence="2">CCUG 61696</strain>
    </source>
</reference>
<comment type="caution">
    <text evidence="1">The sequence shown here is derived from an EMBL/GenBank/DDBJ whole genome shotgun (WGS) entry which is preliminary data.</text>
</comment>
<dbReference type="Proteomes" id="UP001597171">
    <property type="component" value="Unassembled WGS sequence"/>
</dbReference>
<gene>
    <name evidence="1" type="ORF">ACFQ4O_02095</name>
</gene>